<reference evidence="5 6" key="1">
    <citation type="submission" date="2020-01" db="EMBL/GenBank/DDBJ databases">
        <title>Aspergillus terreus IFO 6365 whole genome shotgun sequence.</title>
        <authorList>
            <person name="Kanamasa S."/>
            <person name="Takahashi H."/>
        </authorList>
    </citation>
    <scope>NUCLEOTIDE SEQUENCE [LARGE SCALE GENOMIC DNA]</scope>
    <source>
        <strain evidence="5 6">IFO 6365</strain>
    </source>
</reference>
<evidence type="ECO:0000313" key="6">
    <source>
        <dbReference type="Proteomes" id="UP000452235"/>
    </source>
</evidence>
<dbReference type="Gene3D" id="3.40.309.10">
    <property type="entry name" value="Aldehyde Dehydrogenase, Chain A, domain 2"/>
    <property type="match status" value="1"/>
</dbReference>
<dbReference type="EMBL" id="BLJY01000011">
    <property type="protein sequence ID" value="GFF19998.1"/>
    <property type="molecule type" value="Genomic_DNA"/>
</dbReference>
<dbReference type="InterPro" id="IPR016163">
    <property type="entry name" value="Ald_DH_C"/>
</dbReference>
<evidence type="ECO:0000313" key="5">
    <source>
        <dbReference type="EMBL" id="GFF19998.1"/>
    </source>
</evidence>
<dbReference type="OrthoDB" id="310895at2759"/>
<proteinExistence type="inferred from homology"/>
<dbReference type="VEuPathDB" id="FungiDB:ATEG_03847"/>
<dbReference type="InterPro" id="IPR015590">
    <property type="entry name" value="Aldehyde_DH_dom"/>
</dbReference>
<protein>
    <submittedName>
        <fullName evidence="5">Vanillin dehydrogenase</fullName>
    </submittedName>
</protein>
<name>A0A5M3YYN6_ASPTE</name>
<accession>A0A5M3YYN6</accession>
<dbReference type="PROSITE" id="PS00687">
    <property type="entry name" value="ALDEHYDE_DEHYDR_GLU"/>
    <property type="match status" value="1"/>
</dbReference>
<dbReference type="InterPro" id="IPR016161">
    <property type="entry name" value="Ald_DH/histidinol_DH"/>
</dbReference>
<organism evidence="5 6">
    <name type="scientific">Aspergillus terreus</name>
    <dbReference type="NCBI Taxonomy" id="33178"/>
    <lineage>
        <taxon>Eukaryota</taxon>
        <taxon>Fungi</taxon>
        <taxon>Dikarya</taxon>
        <taxon>Ascomycota</taxon>
        <taxon>Pezizomycotina</taxon>
        <taxon>Eurotiomycetes</taxon>
        <taxon>Eurotiomycetidae</taxon>
        <taxon>Eurotiales</taxon>
        <taxon>Aspergillaceae</taxon>
        <taxon>Aspergillus</taxon>
        <taxon>Aspergillus subgen. Circumdati</taxon>
    </lineage>
</organism>
<dbReference type="FunFam" id="3.40.309.10:FF:000010">
    <property type="entry name" value="Gamma-aminobutyraldehyde dehydrogenase"/>
    <property type="match status" value="1"/>
</dbReference>
<dbReference type="PANTHER" id="PTHR43353">
    <property type="entry name" value="SUCCINATE-SEMIALDEHYDE DEHYDROGENASE, MITOCHONDRIAL"/>
    <property type="match status" value="1"/>
</dbReference>
<dbReference type="CDD" id="cd07105">
    <property type="entry name" value="ALDH_SaliADH"/>
    <property type="match status" value="1"/>
</dbReference>
<keyword evidence="2" id="KW-0521">NADP</keyword>
<dbReference type="InterPro" id="IPR050740">
    <property type="entry name" value="Aldehyde_DH_Superfamily"/>
</dbReference>
<evidence type="ECO:0000256" key="2">
    <source>
        <dbReference type="ARBA" id="ARBA00022857"/>
    </source>
</evidence>
<keyword evidence="6" id="KW-1185">Reference proteome</keyword>
<evidence type="ECO:0000256" key="4">
    <source>
        <dbReference type="RuleBase" id="RU003345"/>
    </source>
</evidence>
<comment type="similarity">
    <text evidence="1 4">Belongs to the aldehyde dehydrogenase family.</text>
</comment>
<dbReference type="GO" id="GO:0009450">
    <property type="term" value="P:gamma-aminobutyric acid catabolic process"/>
    <property type="evidence" value="ECO:0007669"/>
    <property type="project" value="TreeGrafter"/>
</dbReference>
<dbReference type="AlphaFoldDB" id="A0A5M3YYN6"/>
<dbReference type="Gene3D" id="3.40.605.10">
    <property type="entry name" value="Aldehyde Dehydrogenase, Chain A, domain 1"/>
    <property type="match status" value="1"/>
</dbReference>
<dbReference type="InterPro" id="IPR016162">
    <property type="entry name" value="Ald_DH_N"/>
</dbReference>
<dbReference type="PANTHER" id="PTHR43353:SF6">
    <property type="entry name" value="CYTOPLASMIC ALDEHYDE DEHYDROGENASE (EUROFUNG)"/>
    <property type="match status" value="1"/>
</dbReference>
<dbReference type="GO" id="GO:0004777">
    <property type="term" value="F:succinate-semialdehyde dehydrogenase (NAD+) activity"/>
    <property type="evidence" value="ECO:0007669"/>
    <property type="project" value="TreeGrafter"/>
</dbReference>
<keyword evidence="3 4" id="KW-0560">Oxidoreductase</keyword>
<evidence type="ECO:0000256" key="3">
    <source>
        <dbReference type="ARBA" id="ARBA00023002"/>
    </source>
</evidence>
<comment type="caution">
    <text evidence="5">The sequence shown here is derived from an EMBL/GenBank/DDBJ whole genome shotgun (WGS) entry which is preliminary data.</text>
</comment>
<dbReference type="FunFam" id="3.40.605.10:FF:000012">
    <property type="entry name" value="NAD-dependent succinate-semialdehyde dehydrogenase"/>
    <property type="match status" value="1"/>
</dbReference>
<dbReference type="Proteomes" id="UP000452235">
    <property type="component" value="Unassembled WGS sequence"/>
</dbReference>
<dbReference type="SUPFAM" id="SSF53720">
    <property type="entry name" value="ALDH-like"/>
    <property type="match status" value="1"/>
</dbReference>
<gene>
    <name evidence="5" type="ORF">ATEIFO6365_0011025800</name>
</gene>
<dbReference type="Pfam" id="PF00171">
    <property type="entry name" value="Aldedh"/>
    <property type="match status" value="1"/>
</dbReference>
<sequence>MADIVPLLINNESIVTDTVFDVYNPATGQVAHRCAGASVDDARRAVDSAKAAFPAWSKTTPNARRDILLKAADIMLSRREELIAYQIEETGSQRPFAEKTFEMGAAFIKDFAARIPSIEGAVPSVSEQGEGAVVFKEPYGVILGIAPWNAPFILGTRAVLLPLAAGNTAILKGSELSPKCFWALGDIFRQAGLPDGCLQVLYHKVTDAPAVTEALIAHPAVRKISFTGSTHIGAVVASLAGRYVKPVLLELGGKAAAIVLDDANLERAAFNCALGAFMHSGQVCMSTERIIVQRGVAEKFRELLAGTAEKVFGQHTPAPVLVAAAAVSKNKALVADALAKGAEVVFGDATATEACGSSMRPLIVGNVTKAMDLYATESFGPTVSLMVVDSEEEAVALANDTEYGLTSAVFTDNLFRGLRVAKQIEAGAVHINSLTIHDEAVLPHGGYKSSGFGRFGGAHGYDEWLQTKTVTWVE</sequence>
<evidence type="ECO:0000256" key="1">
    <source>
        <dbReference type="ARBA" id="ARBA00009986"/>
    </source>
</evidence>
<dbReference type="InterPro" id="IPR029510">
    <property type="entry name" value="Ald_DH_CS_GLU"/>
</dbReference>